<dbReference type="EMBL" id="BKCJ011152888">
    <property type="protein sequence ID" value="GFC95164.1"/>
    <property type="molecule type" value="Genomic_DNA"/>
</dbReference>
<gene>
    <name evidence="1" type="ORF">Tci_867134</name>
</gene>
<accession>A0A699SC49</accession>
<organism evidence="1">
    <name type="scientific">Tanacetum cinerariifolium</name>
    <name type="common">Dalmatian daisy</name>
    <name type="synonym">Chrysanthemum cinerariifolium</name>
    <dbReference type="NCBI Taxonomy" id="118510"/>
    <lineage>
        <taxon>Eukaryota</taxon>
        <taxon>Viridiplantae</taxon>
        <taxon>Streptophyta</taxon>
        <taxon>Embryophyta</taxon>
        <taxon>Tracheophyta</taxon>
        <taxon>Spermatophyta</taxon>
        <taxon>Magnoliopsida</taxon>
        <taxon>eudicotyledons</taxon>
        <taxon>Gunneridae</taxon>
        <taxon>Pentapetalae</taxon>
        <taxon>asterids</taxon>
        <taxon>campanulids</taxon>
        <taxon>Asterales</taxon>
        <taxon>Asteraceae</taxon>
        <taxon>Asteroideae</taxon>
        <taxon>Anthemideae</taxon>
        <taxon>Anthemidinae</taxon>
        <taxon>Tanacetum</taxon>
    </lineage>
</organism>
<protein>
    <submittedName>
        <fullName evidence="1">Uncharacterized protein</fullName>
    </submittedName>
</protein>
<name>A0A699SC49_TANCI</name>
<sequence length="117" mass="13067">APIVEKDKSFKQERIIADIDEDVEINLEEAQAKLYRVDLEHPKKILSMQEVDDEEPADVEEVLEVVKAAKLMTKVVTTAKATTTAEATKVSVPRKRRGVVIQDPEETTSTVVVHSKV</sequence>
<reference evidence="1" key="1">
    <citation type="journal article" date="2019" name="Sci. Rep.">
        <title>Draft genome of Tanacetum cinerariifolium, the natural source of mosquito coil.</title>
        <authorList>
            <person name="Yamashiro T."/>
            <person name="Shiraishi A."/>
            <person name="Satake H."/>
            <person name="Nakayama K."/>
        </authorList>
    </citation>
    <scope>NUCLEOTIDE SEQUENCE</scope>
</reference>
<evidence type="ECO:0000313" key="1">
    <source>
        <dbReference type="EMBL" id="GFC95164.1"/>
    </source>
</evidence>
<feature type="non-terminal residue" evidence="1">
    <location>
        <position position="1"/>
    </location>
</feature>
<comment type="caution">
    <text evidence="1">The sequence shown here is derived from an EMBL/GenBank/DDBJ whole genome shotgun (WGS) entry which is preliminary data.</text>
</comment>
<proteinExistence type="predicted"/>
<dbReference type="AlphaFoldDB" id="A0A699SC49"/>